<keyword evidence="1" id="KW-0472">Membrane</keyword>
<comment type="caution">
    <text evidence="2">The sequence shown here is derived from an EMBL/GenBank/DDBJ whole genome shotgun (WGS) entry which is preliminary data.</text>
</comment>
<accession>A0A2W1N037</accession>
<dbReference type="OrthoDB" id="9931741at2"/>
<dbReference type="AlphaFoldDB" id="A0A2W1N037"/>
<evidence type="ECO:0000313" key="2">
    <source>
        <dbReference type="EMBL" id="PZE17869.1"/>
    </source>
</evidence>
<dbReference type="EMBL" id="QKSB01000002">
    <property type="protein sequence ID" value="PZE17869.1"/>
    <property type="molecule type" value="Genomic_DNA"/>
</dbReference>
<keyword evidence="1" id="KW-1133">Transmembrane helix</keyword>
<organism evidence="2 3">
    <name type="scientific">Putridiphycobacter roseus</name>
    <dbReference type="NCBI Taxonomy" id="2219161"/>
    <lineage>
        <taxon>Bacteria</taxon>
        <taxon>Pseudomonadati</taxon>
        <taxon>Bacteroidota</taxon>
        <taxon>Flavobacteriia</taxon>
        <taxon>Flavobacteriales</taxon>
        <taxon>Crocinitomicaceae</taxon>
        <taxon>Putridiphycobacter</taxon>
    </lineage>
</organism>
<keyword evidence="1" id="KW-0812">Transmembrane</keyword>
<proteinExistence type="predicted"/>
<reference evidence="2 3" key="1">
    <citation type="submission" date="2018-06" db="EMBL/GenBank/DDBJ databases">
        <title>The draft genome sequence of Crocinitomix sp. SM1701.</title>
        <authorList>
            <person name="Zhang X."/>
        </authorList>
    </citation>
    <scope>NUCLEOTIDE SEQUENCE [LARGE SCALE GENOMIC DNA]</scope>
    <source>
        <strain evidence="2 3">SM1701</strain>
    </source>
</reference>
<feature type="transmembrane region" description="Helical" evidence="1">
    <location>
        <begin position="72"/>
        <end position="97"/>
    </location>
</feature>
<feature type="transmembrane region" description="Helical" evidence="1">
    <location>
        <begin position="103"/>
        <end position="123"/>
    </location>
</feature>
<keyword evidence="3" id="KW-1185">Reference proteome</keyword>
<dbReference type="RefSeq" id="WP_111062020.1">
    <property type="nucleotide sequence ID" value="NZ_JBHUCU010000002.1"/>
</dbReference>
<sequence length="126" mass="14493">MKKSMKKYFIMQIVIGFVLAFFVLGILYGGESKRHQDAVWIIALMGSFVYALLNAVIHLFNFSYVKSQNKLLAFVLPIIVWTIFLNFALYLLAISYGLSASDWSLLIIFIEPIVYNLLLLRLFTKS</sequence>
<name>A0A2W1N037_9FLAO</name>
<protein>
    <submittedName>
        <fullName evidence="2">Uncharacterized protein</fullName>
    </submittedName>
</protein>
<feature type="transmembrane region" description="Helical" evidence="1">
    <location>
        <begin position="39"/>
        <end position="60"/>
    </location>
</feature>
<dbReference type="Proteomes" id="UP000249248">
    <property type="component" value="Unassembled WGS sequence"/>
</dbReference>
<evidence type="ECO:0000256" key="1">
    <source>
        <dbReference type="SAM" id="Phobius"/>
    </source>
</evidence>
<gene>
    <name evidence="2" type="ORF">DNU06_04425</name>
</gene>
<evidence type="ECO:0000313" key="3">
    <source>
        <dbReference type="Proteomes" id="UP000249248"/>
    </source>
</evidence>